<feature type="signal peptide" evidence="2">
    <location>
        <begin position="1"/>
        <end position="20"/>
    </location>
</feature>
<dbReference type="InterPro" id="IPR008197">
    <property type="entry name" value="WAP_dom"/>
</dbReference>
<keyword evidence="1" id="KW-1133">Transmembrane helix</keyword>
<evidence type="ECO:0000313" key="4">
    <source>
        <dbReference type="EMBL" id="KAK3871262.1"/>
    </source>
</evidence>
<dbReference type="GO" id="GO:0005576">
    <property type="term" value="C:extracellular region"/>
    <property type="evidence" value="ECO:0007669"/>
    <property type="project" value="InterPro"/>
</dbReference>
<feature type="transmembrane region" description="Helical" evidence="1">
    <location>
        <begin position="132"/>
        <end position="154"/>
    </location>
</feature>
<dbReference type="PROSITE" id="PS51257">
    <property type="entry name" value="PROKAR_LIPOPROTEIN"/>
    <property type="match status" value="1"/>
</dbReference>
<dbReference type="EMBL" id="JAWQEG010002543">
    <property type="protein sequence ID" value="KAK3871262.1"/>
    <property type="molecule type" value="Genomic_DNA"/>
</dbReference>
<feature type="chain" id="PRO_5042045269" description="WAP domain-containing protein" evidence="2">
    <location>
        <begin position="21"/>
        <end position="237"/>
    </location>
</feature>
<keyword evidence="1" id="KW-0812">Transmembrane</keyword>
<dbReference type="SUPFAM" id="SSF57256">
    <property type="entry name" value="Elafin-like"/>
    <property type="match status" value="1"/>
</dbReference>
<evidence type="ECO:0000259" key="3">
    <source>
        <dbReference type="PROSITE" id="PS51390"/>
    </source>
</evidence>
<dbReference type="AlphaFoldDB" id="A0AAE1FE42"/>
<evidence type="ECO:0000256" key="1">
    <source>
        <dbReference type="SAM" id="Phobius"/>
    </source>
</evidence>
<comment type="caution">
    <text evidence="4">The sequence shown here is derived from an EMBL/GenBank/DDBJ whole genome shotgun (WGS) entry which is preliminary data.</text>
</comment>
<dbReference type="InterPro" id="IPR036645">
    <property type="entry name" value="Elafin-like_sf"/>
</dbReference>
<keyword evidence="5" id="KW-1185">Reference proteome</keyword>
<keyword evidence="1" id="KW-0472">Membrane</keyword>
<proteinExistence type="predicted"/>
<feature type="domain" description="WAP" evidence="3">
    <location>
        <begin position="184"/>
        <end position="235"/>
    </location>
</feature>
<dbReference type="Gene3D" id="4.10.75.10">
    <property type="entry name" value="Elafin-like"/>
    <property type="match status" value="1"/>
</dbReference>
<protein>
    <recommendedName>
        <fullName evidence="3">WAP domain-containing protein</fullName>
    </recommendedName>
</protein>
<dbReference type="PROSITE" id="PS51390">
    <property type="entry name" value="WAP"/>
    <property type="match status" value="1"/>
</dbReference>
<keyword evidence="2" id="KW-0732">Signal</keyword>
<sequence>MARMLLVVGVVAACVALVSASCVKFCNHPNGRPGKYLCCDENPGRCPPVRDECPAFAAEADFESSCIGPSSVTFPKIRPAASKPVPTLATKDGIIRDGVSSDVSVVSKLQQTKHILSLHFSSLLCKLEMARMLLVVTVAAVCVALVSASCVSFCQDPFRPRENICVVTLRDFYCLLNHSTDLILTEKPGRCPSQPFHCHGSNLGDRPCHFDPECPSDLKCCLNKCIGAKICQIPARY</sequence>
<dbReference type="SMART" id="SM00217">
    <property type="entry name" value="WAP"/>
    <property type="match status" value="1"/>
</dbReference>
<gene>
    <name evidence="4" type="ORF">Pcinc_023587</name>
</gene>
<dbReference type="Pfam" id="PF00095">
    <property type="entry name" value="WAP"/>
    <property type="match status" value="1"/>
</dbReference>
<reference evidence="4" key="1">
    <citation type="submission" date="2023-10" db="EMBL/GenBank/DDBJ databases">
        <title>Genome assemblies of two species of porcelain crab, Petrolisthes cinctipes and Petrolisthes manimaculis (Anomura: Porcellanidae).</title>
        <authorList>
            <person name="Angst P."/>
        </authorList>
    </citation>
    <scope>NUCLEOTIDE SEQUENCE</scope>
    <source>
        <strain evidence="4">PB745_01</strain>
        <tissue evidence="4">Gill</tissue>
    </source>
</reference>
<accession>A0AAE1FE42</accession>
<evidence type="ECO:0000313" key="5">
    <source>
        <dbReference type="Proteomes" id="UP001286313"/>
    </source>
</evidence>
<dbReference type="GO" id="GO:0030414">
    <property type="term" value="F:peptidase inhibitor activity"/>
    <property type="evidence" value="ECO:0007669"/>
    <property type="project" value="InterPro"/>
</dbReference>
<organism evidence="4 5">
    <name type="scientific">Petrolisthes cinctipes</name>
    <name type="common">Flat porcelain crab</name>
    <dbReference type="NCBI Taxonomy" id="88211"/>
    <lineage>
        <taxon>Eukaryota</taxon>
        <taxon>Metazoa</taxon>
        <taxon>Ecdysozoa</taxon>
        <taxon>Arthropoda</taxon>
        <taxon>Crustacea</taxon>
        <taxon>Multicrustacea</taxon>
        <taxon>Malacostraca</taxon>
        <taxon>Eumalacostraca</taxon>
        <taxon>Eucarida</taxon>
        <taxon>Decapoda</taxon>
        <taxon>Pleocyemata</taxon>
        <taxon>Anomura</taxon>
        <taxon>Galatheoidea</taxon>
        <taxon>Porcellanidae</taxon>
        <taxon>Petrolisthes</taxon>
    </lineage>
</organism>
<dbReference type="Proteomes" id="UP001286313">
    <property type="component" value="Unassembled WGS sequence"/>
</dbReference>
<evidence type="ECO:0000256" key="2">
    <source>
        <dbReference type="SAM" id="SignalP"/>
    </source>
</evidence>
<name>A0AAE1FE42_PETCI</name>